<dbReference type="InParanoid" id="A0A151ZBP8"/>
<feature type="domain" description="Clu" evidence="2">
    <location>
        <begin position="235"/>
        <end position="480"/>
    </location>
</feature>
<reference evidence="3 4" key="1">
    <citation type="submission" date="2015-12" db="EMBL/GenBank/DDBJ databases">
        <title>Dictyostelia acquired genes for synthesis and detection of signals that induce cell-type specialization by lateral gene transfer from prokaryotes.</title>
        <authorList>
            <person name="Gloeckner G."/>
            <person name="Schaap P."/>
        </authorList>
    </citation>
    <scope>NUCLEOTIDE SEQUENCE [LARGE SCALE GENOMIC DNA]</scope>
    <source>
        <strain evidence="3 4">TK</strain>
    </source>
</reference>
<dbReference type="OrthoDB" id="18317at2759"/>
<feature type="compositionally biased region" description="Polar residues" evidence="1">
    <location>
        <begin position="126"/>
        <end position="145"/>
    </location>
</feature>
<feature type="region of interest" description="Disordered" evidence="1">
    <location>
        <begin position="168"/>
        <end position="192"/>
    </location>
</feature>
<dbReference type="InterPro" id="IPR033646">
    <property type="entry name" value="CLU-central"/>
</dbReference>
<dbReference type="PANTHER" id="PTHR12601">
    <property type="entry name" value="EUKARYOTIC TRANSLATION INITIATION FACTOR 3 SUBUNIT EIF-3"/>
    <property type="match status" value="1"/>
</dbReference>
<dbReference type="EMBL" id="LODT01000035">
    <property type="protein sequence ID" value="KYQ91377.1"/>
    <property type="molecule type" value="Genomic_DNA"/>
</dbReference>
<gene>
    <name evidence="3" type="ORF">DLAC_08332</name>
</gene>
<comment type="caution">
    <text evidence="3">The sequence shown here is derived from an EMBL/GenBank/DDBJ whole genome shotgun (WGS) entry which is preliminary data.</text>
</comment>
<sequence>MSQDKKDFSSVMSYWAVKDVKQTTSSPKPPPPLNKSSSFNNKNNKTPTTLTPLQQATIEVNTNYSDSSILTTPSIQSQTSYQDSMILTQKEEPKETTKYQSNHDQIYNSTNSLASADNEPDESSAQRKTTSNGRPLSTISNSSGYSDVNSYGDVMAYALSSAGSSVSSYNSQQSQASYGGADSYQSNQSSSEFSSYNMPAYGSSSGNDVYFSSGSDSNNPGLSSYSQESNGIIEDDSRAIELLNVCGTSDFKEINSNWNDLFQRLLDLPESEEKYKKLSNMASDFVYCADTFGKIIISELHLPEESKTIKPLALGGVAGGLKFKCQDIIFKFVVDTELYPGLWMYGNNKRSDEFAQKSANHEIKGLNHFMDISEGLIRFPLMTIIDYRGYRLLAISSLPIGKDTIVYGSCDAGKTVHNSNPKIYAEMERISKILNLREHEVGLKQTKIYGPGDIEIHEGRDGRFYMIDFARCFPPEYPLTFKPKKNGSDKVGREIFYSMLRPELLRESEKPLSSDALSGWQTSPTADEDYNQDVIKITEKLHSEIIPHTIKIIETRIESSTVDSTTLQDFQIVDVHQAQGENPTDLGANEEQYFLNLNPNAFHTVEKDYSAKIYEIKKLINYLHSKGINLRYLGVVVRNLKNRLIKQIFMTEVVARVWKRIIRFKLRQIMDLTKRPSEEPYKRMISKVFLTILNTNRSENREFWSECQPGQFKYLALSIFPRCISDNDLSSTVDLRSIIDPRLLVVRITQMLNIRINTLAYSQFLSDPQYIITARDIEEVGSTIKYPTIIDFAAGSVLLYETKKIVCQTQNYVPKEISRWIDSAQNKLSNALSSMPLSFKLIWKLATTYLFRANVTNDFDEGVKLLNTGVVMINLASASQRNHPLLIGLLGMIHLKLGTYYLFYTKKYDLYQKELDLARDRLTEALSLDPNSINDYIVQSFPISFACGALSNTGKFNHTRKFHELLCMVFLLNSVPKESSLHIHLQQHFDRVIQIENLQVPLSLSRMMDSQIIHELLQKSTNMQHLVMTKQSLNSNICQSIVSFKNLTSFSMNQVHFSTPKPGTLPAGEGIQNLNQFFKLLLEQCQSLKHLKLFSRSIEHETLEGSYHLFNKLENLEILDTYLNDKTLEELAPHIGNLTHLSLSHSYDFTDNGVSQVIGGCLKLIHLNISYLSKLTDTTAKAIVKNLHQLQYLNLSRVKFSSEMMAEIVKAQPMIEKLYISDTSAGLPVVEALESHGAMHLTELSLRHTNPISNENYLEILSNMQPKLRVLELPRSDVDSLGLWNLFKRLPDLQEVKFPDHFHLPLFIEKFNDNNIREDYEQPLFAVRSLDLFQCTISISSLQHLMELMPNLESLSLSAVSLVDDNCYVIPFDETAMMSMSGLLFNLKELDLSNIAVQKRNIPCLIKAIPALNTLTLLNCKLTEQEKYDCGITYPHVQFY</sequence>
<name>A0A151ZBP8_TIELA</name>
<dbReference type="OMA" id="RWIENSQ"/>
<dbReference type="FunCoup" id="A0A151ZBP8">
    <property type="interactions" value="608"/>
</dbReference>
<dbReference type="Gene3D" id="3.80.10.10">
    <property type="entry name" value="Ribonuclease Inhibitor"/>
    <property type="match status" value="2"/>
</dbReference>
<dbReference type="GO" id="GO:0048312">
    <property type="term" value="P:intracellular distribution of mitochondria"/>
    <property type="evidence" value="ECO:0007669"/>
    <property type="project" value="TreeGrafter"/>
</dbReference>
<dbReference type="PANTHER" id="PTHR12601:SF8">
    <property type="entry name" value="CLU DOMAIN-CONTAINING PROTEIN"/>
    <property type="match status" value="1"/>
</dbReference>
<dbReference type="PROSITE" id="PS51823">
    <property type="entry name" value="CLU"/>
    <property type="match status" value="1"/>
</dbReference>
<feature type="compositionally biased region" description="Polar residues" evidence="1">
    <location>
        <begin position="56"/>
        <end position="87"/>
    </location>
</feature>
<dbReference type="GO" id="GO:0005737">
    <property type="term" value="C:cytoplasm"/>
    <property type="evidence" value="ECO:0007669"/>
    <property type="project" value="TreeGrafter"/>
</dbReference>
<dbReference type="Pfam" id="PF12807">
    <property type="entry name" value="eIF3_p135"/>
    <property type="match status" value="1"/>
</dbReference>
<dbReference type="Pfam" id="PF13236">
    <property type="entry name" value="CLU"/>
    <property type="match status" value="1"/>
</dbReference>
<dbReference type="GO" id="GO:0003729">
    <property type="term" value="F:mRNA binding"/>
    <property type="evidence" value="ECO:0007669"/>
    <property type="project" value="TreeGrafter"/>
</dbReference>
<feature type="compositionally biased region" description="Polar residues" evidence="1">
    <location>
        <begin position="98"/>
        <end position="115"/>
    </location>
</feature>
<feature type="region of interest" description="Disordered" evidence="1">
    <location>
        <begin position="19"/>
        <end position="145"/>
    </location>
</feature>
<proteinExistence type="predicted"/>
<keyword evidence="4" id="KW-1185">Reference proteome</keyword>
<organism evidence="3 4">
    <name type="scientific">Tieghemostelium lacteum</name>
    <name type="common">Slime mold</name>
    <name type="synonym">Dictyostelium lacteum</name>
    <dbReference type="NCBI Taxonomy" id="361077"/>
    <lineage>
        <taxon>Eukaryota</taxon>
        <taxon>Amoebozoa</taxon>
        <taxon>Evosea</taxon>
        <taxon>Eumycetozoa</taxon>
        <taxon>Dictyostelia</taxon>
        <taxon>Dictyosteliales</taxon>
        <taxon>Raperosteliaceae</taxon>
        <taxon>Tieghemostelium</taxon>
    </lineage>
</organism>
<dbReference type="InterPro" id="IPR027523">
    <property type="entry name" value="CLU_prot"/>
</dbReference>
<evidence type="ECO:0000259" key="2">
    <source>
        <dbReference type="PROSITE" id="PS51823"/>
    </source>
</evidence>
<evidence type="ECO:0000313" key="4">
    <source>
        <dbReference type="Proteomes" id="UP000076078"/>
    </source>
</evidence>
<accession>A0A151ZBP8</accession>
<protein>
    <recommendedName>
        <fullName evidence="2">Clu domain-containing protein</fullName>
    </recommendedName>
</protein>
<dbReference type="InterPro" id="IPR025697">
    <property type="entry name" value="CLU_dom"/>
</dbReference>
<feature type="compositionally biased region" description="Low complexity" evidence="1">
    <location>
        <begin position="34"/>
        <end position="55"/>
    </location>
</feature>
<dbReference type="Proteomes" id="UP000076078">
    <property type="component" value="Unassembled WGS sequence"/>
</dbReference>
<dbReference type="InterPro" id="IPR032675">
    <property type="entry name" value="LRR_dom_sf"/>
</dbReference>
<dbReference type="InterPro" id="IPR006553">
    <property type="entry name" value="Leu-rich_rpt_Cys-con_subtyp"/>
</dbReference>
<dbReference type="SUPFAM" id="SSF52047">
    <property type="entry name" value="RNI-like"/>
    <property type="match status" value="2"/>
</dbReference>
<evidence type="ECO:0000256" key="1">
    <source>
        <dbReference type="SAM" id="MobiDB-lite"/>
    </source>
</evidence>
<dbReference type="SMART" id="SM00367">
    <property type="entry name" value="LRR_CC"/>
    <property type="match status" value="4"/>
</dbReference>
<evidence type="ECO:0000313" key="3">
    <source>
        <dbReference type="EMBL" id="KYQ91377.1"/>
    </source>
</evidence>